<dbReference type="InterPro" id="IPR000408">
    <property type="entry name" value="Reg_chr_condens"/>
</dbReference>
<dbReference type="Proteomes" id="UP000187209">
    <property type="component" value="Unassembled WGS sequence"/>
</dbReference>
<proteinExistence type="predicted"/>
<keyword evidence="1" id="KW-0677">Repeat</keyword>
<keyword evidence="3" id="KW-0472">Membrane</keyword>
<dbReference type="InterPro" id="IPR009091">
    <property type="entry name" value="RCC1/BLIP-II"/>
</dbReference>
<keyword evidence="5" id="KW-1185">Reference proteome</keyword>
<evidence type="ECO:0000313" key="5">
    <source>
        <dbReference type="Proteomes" id="UP000187209"/>
    </source>
</evidence>
<dbReference type="PANTHER" id="PTHR22872:SF2">
    <property type="entry name" value="INHIBITOR OF BRUTON TYROSINE KINASE"/>
    <property type="match status" value="1"/>
</dbReference>
<dbReference type="PROSITE" id="PS50012">
    <property type="entry name" value="RCC1_3"/>
    <property type="match status" value="1"/>
</dbReference>
<dbReference type="EMBL" id="MPUH01000864">
    <property type="protein sequence ID" value="OMJ72902.1"/>
    <property type="molecule type" value="Genomic_DNA"/>
</dbReference>
<dbReference type="SUPFAM" id="SSF50985">
    <property type="entry name" value="RCC1/BLIP-II"/>
    <property type="match status" value="1"/>
</dbReference>
<evidence type="ECO:0000256" key="3">
    <source>
        <dbReference type="SAM" id="Phobius"/>
    </source>
</evidence>
<gene>
    <name evidence="4" type="ORF">SteCoe_28544</name>
</gene>
<keyword evidence="3" id="KW-0812">Transmembrane</keyword>
<feature type="transmembrane region" description="Helical" evidence="3">
    <location>
        <begin position="173"/>
        <end position="193"/>
    </location>
</feature>
<dbReference type="Pfam" id="PF00415">
    <property type="entry name" value="RCC1"/>
    <property type="match status" value="1"/>
</dbReference>
<accession>A0A1R2B809</accession>
<dbReference type="PANTHER" id="PTHR22872">
    <property type="entry name" value="BTK-BINDING PROTEIN-RELATED"/>
    <property type="match status" value="1"/>
</dbReference>
<reference evidence="4 5" key="1">
    <citation type="submission" date="2016-11" db="EMBL/GenBank/DDBJ databases">
        <title>The macronuclear genome of Stentor coeruleus: a giant cell with tiny introns.</title>
        <authorList>
            <person name="Slabodnick M."/>
            <person name="Ruby J.G."/>
            <person name="Reiff S.B."/>
            <person name="Swart E.C."/>
            <person name="Gosai S."/>
            <person name="Prabakaran S."/>
            <person name="Witkowska E."/>
            <person name="Larue G.E."/>
            <person name="Fisher S."/>
            <person name="Freeman R.M."/>
            <person name="Gunawardena J."/>
            <person name="Chu W."/>
            <person name="Stover N.A."/>
            <person name="Gregory B.D."/>
            <person name="Nowacki M."/>
            <person name="Derisi J."/>
            <person name="Roy S.W."/>
            <person name="Marshall W.F."/>
            <person name="Sood P."/>
        </authorList>
    </citation>
    <scope>NUCLEOTIDE SEQUENCE [LARGE SCALE GENOMIC DNA]</scope>
    <source>
        <strain evidence="4">WM001</strain>
    </source>
</reference>
<evidence type="ECO:0000256" key="1">
    <source>
        <dbReference type="ARBA" id="ARBA00022737"/>
    </source>
</evidence>
<dbReference type="Gene3D" id="2.130.10.30">
    <property type="entry name" value="Regulator of chromosome condensation 1/beta-lactamase-inhibitor protein II"/>
    <property type="match status" value="1"/>
</dbReference>
<comment type="caution">
    <text evidence="4">The sequence shown here is derived from an EMBL/GenBank/DDBJ whole genome shotgun (WGS) entry which is preliminary data.</text>
</comment>
<organism evidence="4 5">
    <name type="scientific">Stentor coeruleus</name>
    <dbReference type="NCBI Taxonomy" id="5963"/>
    <lineage>
        <taxon>Eukaryota</taxon>
        <taxon>Sar</taxon>
        <taxon>Alveolata</taxon>
        <taxon>Ciliophora</taxon>
        <taxon>Postciliodesmatophora</taxon>
        <taxon>Heterotrichea</taxon>
        <taxon>Heterotrichida</taxon>
        <taxon>Stentoridae</taxon>
        <taxon>Stentor</taxon>
    </lineage>
</organism>
<evidence type="ECO:0000313" key="4">
    <source>
        <dbReference type="EMBL" id="OMJ72902.1"/>
    </source>
</evidence>
<name>A0A1R2B809_9CILI</name>
<protein>
    <submittedName>
        <fullName evidence="4">Uncharacterized protein</fullName>
    </submittedName>
</protein>
<keyword evidence="3" id="KW-1133">Transmembrane helix</keyword>
<evidence type="ECO:0000256" key="2">
    <source>
        <dbReference type="PROSITE-ProRule" id="PRU00235"/>
    </source>
</evidence>
<feature type="repeat" description="RCC1" evidence="2">
    <location>
        <begin position="135"/>
        <end position="186"/>
    </location>
</feature>
<dbReference type="AlphaFoldDB" id="A0A1R2B809"/>
<sequence length="984" mass="111514">MAMKKHSQIAVWPESSLENTQPKILQIPSQAKMCSFHKNWGVYLTDSGDAYELSLDSEKTLHMSDSIRFISCNSTMACLISYTGQLFVVGKDPSKYGLLALENCFECPLTMVLPNIKCTSVSVGNTHVGLVDRNGNVYMWGSGHLGELGSELTVNKQLPQIVQSAKMFSVKQIVCGNGFTVICTAGGFVYIYGRLASCQLASGKLSNPHSIKGLEKMFTQQIVNCVEFIGVLTDNKEAFVIDSCLKLVKLPCKYRSIAGCPSVLYGISREDLCLHEWRISHKSMCKLQTLEARNYVFDEIFSDAVQVYSGSLVSLAFSCYFKAEGLPITKHYSNLRVQQDGIQENLSDARRSLCQSSPMALTSVLSKEISLGKIAKIFKRFTIQALTCSFNEYKEKVKLSKLSAINKNISQLLNTLSQILQRNKIVKESKAFKSLCDFSESLRLQKEKVKNETLFSLYKILLTHHNTTISSILNLIKQLSYNHSKRLKAANKIYTILAMPINRYNQISLSKIITFYQNRKKNHQGLNKLQNIFNKAMKSVAFSIISSIFYNNLTKQSVIDKLINFAGMKNKRILILKYFELWKRHRVSSKIAEISKKYASKTNARQLGMKISAYIRKIYKNTFKAIKEHKKPVKNLKYGVKFLAAVIGKVLRERQEESFKAIFDDSQAKAKFIKTMSFILKCKMGGYYGLIHHFIEERKQYCLMKINLKMTSLYDKWEYRSMVRVFGKMKNGHTRNNSRVIDKLNFSSINTDNSLGTLKGDSSYNHCLKVNTSDIQPNSPFPGLASPISAPLSVKKQNSIIKKKPKKSLGQAPNKVKFNVKQPQAKETPQRCKFGSNEKAVFERLIDKICEPETPCASLHDQAINGKAINKFQKDFEADFIIKYKLGLTGLAKTLGDVVGVVYLNAFGEIKRYRKAPTRSINLKFLESSSSSEDFDNFDDTNEDVQVKVQPSPWVLQLQSLAFIVLRKILTEKMKVYINIIKCR</sequence>
<dbReference type="InterPro" id="IPR051625">
    <property type="entry name" value="Signaling_Regulatory_Domain"/>
</dbReference>